<feature type="transmembrane region" description="Helical" evidence="7">
    <location>
        <begin position="49"/>
        <end position="67"/>
    </location>
</feature>
<name>A0A7W6GHZ4_9HYPH</name>
<keyword evidence="11" id="KW-1185">Reference proteome</keyword>
<evidence type="ECO:0000256" key="2">
    <source>
        <dbReference type="ARBA" id="ARBA00009298"/>
    </source>
</evidence>
<evidence type="ECO:0000313" key="10">
    <source>
        <dbReference type="EMBL" id="MBB3975965.1"/>
    </source>
</evidence>
<proteinExistence type="inferred from homology"/>
<evidence type="ECO:0000256" key="1">
    <source>
        <dbReference type="ARBA" id="ARBA00004651"/>
    </source>
</evidence>
<dbReference type="PANTHER" id="PTHR33778:SF1">
    <property type="entry name" value="MAGNESIUM TRANSPORTER YHID-RELATED"/>
    <property type="match status" value="1"/>
</dbReference>
<protein>
    <recommendedName>
        <fullName evidence="7">Protein MgtC</fullName>
    </recommendedName>
</protein>
<evidence type="ECO:0000313" key="11">
    <source>
        <dbReference type="Proteomes" id="UP000574761"/>
    </source>
</evidence>
<dbReference type="Pfam" id="PF02308">
    <property type="entry name" value="MgtC"/>
    <property type="match status" value="1"/>
</dbReference>
<reference evidence="10 11" key="1">
    <citation type="submission" date="2020-08" db="EMBL/GenBank/DDBJ databases">
        <title>Genomic Encyclopedia of Type Strains, Phase IV (KMG-IV): sequencing the most valuable type-strain genomes for metagenomic binning, comparative biology and taxonomic classification.</title>
        <authorList>
            <person name="Goeker M."/>
        </authorList>
    </citation>
    <scope>NUCLEOTIDE SEQUENCE [LARGE SCALE GENOMIC DNA]</scope>
    <source>
        <strain evidence="10 11">DSM 100211</strain>
    </source>
</reference>
<gene>
    <name evidence="10" type="ORF">GGQ64_001152</name>
</gene>
<evidence type="ECO:0000256" key="4">
    <source>
        <dbReference type="ARBA" id="ARBA00022692"/>
    </source>
</evidence>
<keyword evidence="7" id="KW-0997">Cell inner membrane</keyword>
<feature type="transmembrane region" description="Helical" evidence="7">
    <location>
        <begin position="17"/>
        <end position="37"/>
    </location>
</feature>
<dbReference type="InterPro" id="IPR003416">
    <property type="entry name" value="MgtC/SapB/SrpB/YhiD_fam"/>
</dbReference>
<keyword evidence="3" id="KW-1003">Cell membrane</keyword>
<dbReference type="PANTHER" id="PTHR33778">
    <property type="entry name" value="PROTEIN MGTC"/>
    <property type="match status" value="1"/>
</dbReference>
<evidence type="ECO:0000259" key="9">
    <source>
        <dbReference type="Pfam" id="PF02308"/>
    </source>
</evidence>
<feature type="domain" description="MgtC/SapB/SrpB/YhiD N-terminal" evidence="9">
    <location>
        <begin position="27"/>
        <end position="154"/>
    </location>
</feature>
<feature type="transmembrane region" description="Helical" evidence="7">
    <location>
        <begin position="87"/>
        <end position="105"/>
    </location>
</feature>
<dbReference type="AlphaFoldDB" id="A0A7W6GHZ4"/>
<keyword evidence="5 7" id="KW-1133">Transmembrane helix</keyword>
<sequence>MSGMQAILDDIFMTTELPLAVIVARLTGAILLGALVGFERETRNHPAGLRTHILVSLAAAVIAVISVEMVHLHHLDDQQVRIDPLRVVEAVTSGVAFLAAGMIIFSQGKVRNLTTGAGMWLSGGVGLSVGLGYWAIAAFSTLACLVVLNILGRLVTDDAGAQEEAADEAGTQPAAGEPISGADEAKRV</sequence>
<evidence type="ECO:0000256" key="7">
    <source>
        <dbReference type="RuleBase" id="RU365041"/>
    </source>
</evidence>
<comment type="similarity">
    <text evidence="2 7">Belongs to the MgtC/SapB family.</text>
</comment>
<accession>A0A7W6GHZ4</accession>
<feature type="region of interest" description="Disordered" evidence="8">
    <location>
        <begin position="162"/>
        <end position="188"/>
    </location>
</feature>
<dbReference type="Proteomes" id="UP000574761">
    <property type="component" value="Unassembled WGS sequence"/>
</dbReference>
<evidence type="ECO:0000256" key="5">
    <source>
        <dbReference type="ARBA" id="ARBA00022989"/>
    </source>
</evidence>
<comment type="subcellular location">
    <subcellularLocation>
        <location evidence="7">Cell inner membrane</location>
        <topology evidence="7">Multi-pass membrane protein</topology>
    </subcellularLocation>
    <subcellularLocation>
        <location evidence="1">Cell membrane</location>
        <topology evidence="1">Multi-pass membrane protein</topology>
    </subcellularLocation>
</comment>
<dbReference type="EMBL" id="JACIEE010000002">
    <property type="protein sequence ID" value="MBB3975965.1"/>
    <property type="molecule type" value="Genomic_DNA"/>
</dbReference>
<organism evidence="10 11">
    <name type="scientific">Mycoplana azooxidifex</name>
    <dbReference type="NCBI Taxonomy" id="1636188"/>
    <lineage>
        <taxon>Bacteria</taxon>
        <taxon>Pseudomonadati</taxon>
        <taxon>Pseudomonadota</taxon>
        <taxon>Alphaproteobacteria</taxon>
        <taxon>Hyphomicrobiales</taxon>
        <taxon>Rhizobiaceae</taxon>
        <taxon>Mycoplana</taxon>
    </lineage>
</organism>
<feature type="transmembrane region" description="Helical" evidence="7">
    <location>
        <begin position="117"/>
        <end position="148"/>
    </location>
</feature>
<dbReference type="PRINTS" id="PR01837">
    <property type="entry name" value="MGTCSAPBPROT"/>
</dbReference>
<evidence type="ECO:0000256" key="8">
    <source>
        <dbReference type="SAM" id="MobiDB-lite"/>
    </source>
</evidence>
<evidence type="ECO:0000256" key="3">
    <source>
        <dbReference type="ARBA" id="ARBA00022475"/>
    </source>
</evidence>
<dbReference type="InterPro" id="IPR049177">
    <property type="entry name" value="MgtC_SapB_SrpB_YhiD_N"/>
</dbReference>
<keyword evidence="4 7" id="KW-0812">Transmembrane</keyword>
<comment type="caution">
    <text evidence="10">The sequence shown here is derived from an EMBL/GenBank/DDBJ whole genome shotgun (WGS) entry which is preliminary data.</text>
</comment>
<dbReference type="GO" id="GO:0005886">
    <property type="term" value="C:plasma membrane"/>
    <property type="evidence" value="ECO:0007669"/>
    <property type="project" value="UniProtKB-SubCell"/>
</dbReference>
<keyword evidence="6 7" id="KW-0472">Membrane</keyword>
<evidence type="ECO:0000256" key="6">
    <source>
        <dbReference type="ARBA" id="ARBA00023136"/>
    </source>
</evidence>